<evidence type="ECO:0000256" key="1">
    <source>
        <dbReference type="SAM" id="MobiDB-lite"/>
    </source>
</evidence>
<feature type="transmembrane region" description="Helical" evidence="2">
    <location>
        <begin position="32"/>
        <end position="54"/>
    </location>
</feature>
<reference evidence="3" key="1">
    <citation type="submission" date="2023-05" db="EMBL/GenBank/DDBJ databases">
        <title>Complete genome sequence of Agrobacterium larrymoorei CFBP5477.</title>
        <authorList>
            <person name="Yen H.-C."/>
            <person name="Chou L."/>
            <person name="Lin Y.-C."/>
            <person name="Lai E.-M."/>
            <person name="Kuo C.-H."/>
        </authorList>
    </citation>
    <scope>NUCLEOTIDE SEQUENCE</scope>
    <source>
        <strain evidence="3">CFBP5477</strain>
    </source>
</reference>
<evidence type="ECO:0000313" key="4">
    <source>
        <dbReference type="Proteomes" id="UP000298664"/>
    </source>
</evidence>
<dbReference type="Proteomes" id="UP000298664">
    <property type="component" value="Chromosome Circular"/>
</dbReference>
<organism evidence="3 4">
    <name type="scientific">Agrobacterium larrymoorei</name>
    <dbReference type="NCBI Taxonomy" id="160699"/>
    <lineage>
        <taxon>Bacteria</taxon>
        <taxon>Pseudomonadati</taxon>
        <taxon>Pseudomonadota</taxon>
        <taxon>Alphaproteobacteria</taxon>
        <taxon>Hyphomicrobiales</taxon>
        <taxon>Rhizobiaceae</taxon>
        <taxon>Rhizobium/Agrobacterium group</taxon>
        <taxon>Agrobacterium</taxon>
    </lineage>
</organism>
<proteinExistence type="predicted"/>
<dbReference type="AlphaFoldDB" id="A0AAF0KD78"/>
<accession>A0AAF0KD78</accession>
<keyword evidence="2" id="KW-0472">Membrane</keyword>
<evidence type="ECO:0000313" key="3">
    <source>
        <dbReference type="EMBL" id="WHA40466.1"/>
    </source>
</evidence>
<sequence>MPGENVSAMSSVEKIQAAMLRAIPKLPADTSAALRAMLTPQNLSIMAGIIVLWAGSHLVGIGAIVDLILLGAGAIVLGWSVFEGAEELYTFAKTAVSAKSDKDIEQAADHFAKAILILGLAVIQAILLRGQAKPVAANIRMGPVAFKQKPRIALPPAPASGSGLQLSRPSQIPGKFGETDPFGRIKIPRYHPRTAGPLPLETRRTALYHELVHRYLSPKTGPLRKLRAEMRITGYKRIAFLRYLEEALAQGYAMMRIQGLEKGLAAYRFPIENGYVTVSQIFSDGAMIGTIMLGGTRFYVSLKAGKLSTDEVEIKADPQQDVPAPAQSPLSSLQPWQEVGTAWP</sequence>
<feature type="region of interest" description="Disordered" evidence="1">
    <location>
        <begin position="315"/>
        <end position="344"/>
    </location>
</feature>
<keyword evidence="2" id="KW-0812">Transmembrane</keyword>
<keyword evidence="2" id="KW-1133">Transmembrane helix</keyword>
<evidence type="ECO:0000256" key="2">
    <source>
        <dbReference type="SAM" id="Phobius"/>
    </source>
</evidence>
<name>A0AAF0KD78_9HYPH</name>
<gene>
    <name evidence="3" type="ORF">CFBP5477_011585</name>
</gene>
<dbReference type="EMBL" id="CP124733">
    <property type="protein sequence ID" value="WHA40466.1"/>
    <property type="molecule type" value="Genomic_DNA"/>
</dbReference>
<dbReference type="RefSeq" id="WP_137392620.1">
    <property type="nucleotide sequence ID" value="NZ_CP124733.1"/>
</dbReference>
<protein>
    <submittedName>
        <fullName evidence="3">Uncharacterized protein</fullName>
    </submittedName>
</protein>